<reference evidence="1" key="1">
    <citation type="submission" date="2023-06" db="EMBL/GenBank/DDBJ databases">
        <authorList>
            <person name="Delattre M."/>
        </authorList>
    </citation>
    <scope>NUCLEOTIDE SEQUENCE</scope>
    <source>
        <strain evidence="1">AF72</strain>
    </source>
</reference>
<dbReference type="Proteomes" id="UP001177023">
    <property type="component" value="Unassembled WGS sequence"/>
</dbReference>
<name>A0AA36CID0_9BILA</name>
<keyword evidence="2" id="KW-1185">Reference proteome</keyword>
<dbReference type="EMBL" id="CATQJA010002076">
    <property type="protein sequence ID" value="CAJ0569600.1"/>
    <property type="molecule type" value="Genomic_DNA"/>
</dbReference>
<comment type="caution">
    <text evidence="1">The sequence shown here is derived from an EMBL/GenBank/DDBJ whole genome shotgun (WGS) entry which is preliminary data.</text>
</comment>
<organism evidence="1 2">
    <name type="scientific">Mesorhabditis spiculigera</name>
    <dbReference type="NCBI Taxonomy" id="96644"/>
    <lineage>
        <taxon>Eukaryota</taxon>
        <taxon>Metazoa</taxon>
        <taxon>Ecdysozoa</taxon>
        <taxon>Nematoda</taxon>
        <taxon>Chromadorea</taxon>
        <taxon>Rhabditida</taxon>
        <taxon>Rhabditina</taxon>
        <taxon>Rhabditomorpha</taxon>
        <taxon>Rhabditoidea</taxon>
        <taxon>Rhabditidae</taxon>
        <taxon>Mesorhabditinae</taxon>
        <taxon>Mesorhabditis</taxon>
    </lineage>
</organism>
<protein>
    <submittedName>
        <fullName evidence="1">Uncharacterized protein</fullName>
    </submittedName>
</protein>
<evidence type="ECO:0000313" key="1">
    <source>
        <dbReference type="EMBL" id="CAJ0569600.1"/>
    </source>
</evidence>
<gene>
    <name evidence="1" type="ORF">MSPICULIGERA_LOCUS8073</name>
</gene>
<proteinExistence type="predicted"/>
<dbReference type="AlphaFoldDB" id="A0AA36CID0"/>
<feature type="non-terminal residue" evidence="1">
    <location>
        <position position="174"/>
    </location>
</feature>
<sequence length="174" mass="20246">MAEFMVDPGEEPKKWAEMATEDEDNELLWFFDNTASEAQWIKYRTKVTALATDLENIDKLLETYGEYLTAFGMDREIRERREVRDAHARKAAELAFEYYFEDFMKGQHLRTPPPVLYMAMAKDKPLATSALLGFVFAPLTSYIIDYADRHKGLHLRVSEQKRDLTCRLARTAHA</sequence>
<evidence type="ECO:0000313" key="2">
    <source>
        <dbReference type="Proteomes" id="UP001177023"/>
    </source>
</evidence>
<accession>A0AA36CID0</accession>